<dbReference type="EMBL" id="ACKP02000031">
    <property type="protein sequence ID" value="EEX77028.1"/>
    <property type="molecule type" value="Genomic_DNA"/>
</dbReference>
<organism evidence="2 3">
    <name type="scientific">Selenomonas sputigena (strain ATCC 35185 / DSM 20758 / CCUG 44933 / VPI D19B-28)</name>
    <dbReference type="NCBI Taxonomy" id="546271"/>
    <lineage>
        <taxon>Bacteria</taxon>
        <taxon>Bacillati</taxon>
        <taxon>Bacillota</taxon>
        <taxon>Negativicutes</taxon>
        <taxon>Selenomonadales</taxon>
        <taxon>Selenomonadaceae</taxon>
        <taxon>Selenomonas</taxon>
    </lineage>
</organism>
<name>C9LVU4_SELS3</name>
<dbReference type="AlphaFoldDB" id="C9LVU4"/>
<dbReference type="STRING" id="546271.Selsp_0186"/>
<gene>
    <name evidence="1" type="ordered locus">Selsp_0186</name>
    <name evidence="2" type="ORF">SELSPUOL_01589</name>
</gene>
<dbReference type="EMBL" id="CP002637">
    <property type="protein sequence ID" value="AEB99163.1"/>
    <property type="molecule type" value="Genomic_DNA"/>
</dbReference>
<evidence type="ECO:0000313" key="3">
    <source>
        <dbReference type="Proteomes" id="UP000003505"/>
    </source>
</evidence>
<dbReference type="HOGENOM" id="CLU_658712_0_0_9"/>
<proteinExistence type="predicted"/>
<dbReference type="eggNOG" id="COG1645">
    <property type="taxonomic scope" value="Bacteria"/>
</dbReference>
<sequence>MLERVRAIQCHNCGGAMYSEQKAAAYVCTFCGTEVSWTDAPVFWASPIAFRHKPVQIVDGAMKLGAVEVMWEVDAHDKGCLSQHYRQKSVEEKLALWDKTATAAFAGVCRLTFRCPFCGGDFSGDSTQHFFTCGYCNNTFGDEELLRPGAYRREFIMGVGAKNVPGRAIPFVVTPLQAQNAVRKLAWRFPQEFSGQDIERRIRADMTAVYIPFSLADLRVKMCVRGKRRSFEAYEEIINWACPDTTLYDIRLLDRLDPWDFGAVIPFDPAFAEGIFRIAAVANNVSRVETIENILAERLVSDIKSTFDLTTASLTLWGHDFRKHERAYFLLPVYVLDRRAEDGEGARQVRIAVNGQTGKAAALFYRYGQEERYVADAPSRLQPMSTEHTVRTSPVAVKRVGSPFLYRVTTLAEATEG</sequence>
<evidence type="ECO:0000313" key="4">
    <source>
        <dbReference type="Proteomes" id="UP000011124"/>
    </source>
</evidence>
<dbReference type="Proteomes" id="UP000011124">
    <property type="component" value="Chromosome"/>
</dbReference>
<evidence type="ECO:0008006" key="5">
    <source>
        <dbReference type="Google" id="ProtNLM"/>
    </source>
</evidence>
<reference evidence="1 4" key="2">
    <citation type="submission" date="2011-04" db="EMBL/GenBank/DDBJ databases">
        <title>The complete genome of Selenomonas sputigena DSM 20758.</title>
        <authorList>
            <consortium name="US DOE Joint Genome Institute (JGI-PGF)"/>
            <person name="Lucas S."/>
            <person name="Copeland A."/>
            <person name="Lapidus A."/>
            <person name="Bruce D."/>
            <person name="Goodwin L."/>
            <person name="Pitluck S."/>
            <person name="Peters L."/>
            <person name="Kyrpides N."/>
            <person name="Mavromatis K."/>
            <person name="Ivanova N."/>
            <person name="Ovchinnikova G."/>
            <person name="Teshima H."/>
            <person name="Detter J.C."/>
            <person name="Tapia R."/>
            <person name="Han C."/>
            <person name="Land M."/>
            <person name="Hauser L."/>
            <person name="Markowitz V."/>
            <person name="Cheng J.-F."/>
            <person name="Hugenholtz P."/>
            <person name="Woyke T."/>
            <person name="Wu D."/>
            <person name="Gronow S."/>
            <person name="Wellnitz S."/>
            <person name="Schneider S."/>
            <person name="Klenk H.-P."/>
            <person name="Eisen J.A."/>
        </authorList>
    </citation>
    <scope>NUCLEOTIDE SEQUENCE [LARGE SCALE GENOMIC DNA]</scope>
    <source>
        <strain evidence="1">ATCC 35185</strain>
        <strain evidence="4">ATCC 35185 / DSM 20758 / VPI D19B-28</strain>
    </source>
</reference>
<dbReference type="Proteomes" id="UP000003505">
    <property type="component" value="Unassembled WGS sequence"/>
</dbReference>
<evidence type="ECO:0000313" key="2">
    <source>
        <dbReference type="EMBL" id="EEX77028.1"/>
    </source>
</evidence>
<evidence type="ECO:0000313" key="1">
    <source>
        <dbReference type="EMBL" id="AEB99163.1"/>
    </source>
</evidence>
<dbReference type="OrthoDB" id="3182597at2"/>
<keyword evidence="4" id="KW-1185">Reference proteome</keyword>
<dbReference type="RefSeq" id="WP_006192887.1">
    <property type="nucleotide sequence ID" value="NC_015437.1"/>
</dbReference>
<accession>C9LVU4</accession>
<reference evidence="2 3" key="1">
    <citation type="submission" date="2009-09" db="EMBL/GenBank/DDBJ databases">
        <authorList>
            <person name="Weinstock G."/>
            <person name="Sodergren E."/>
            <person name="Clifton S."/>
            <person name="Fulton L."/>
            <person name="Fulton B."/>
            <person name="Courtney L."/>
            <person name="Fronick C."/>
            <person name="Harrison M."/>
            <person name="Strong C."/>
            <person name="Farmer C."/>
            <person name="Delahaunty K."/>
            <person name="Markovic C."/>
            <person name="Hall O."/>
            <person name="Minx P."/>
            <person name="Tomlinson C."/>
            <person name="Mitreva M."/>
            <person name="Nelson J."/>
            <person name="Hou S."/>
            <person name="Wollam A."/>
            <person name="Pepin K.H."/>
            <person name="Johnson M."/>
            <person name="Bhonagiri V."/>
            <person name="Nash W.E."/>
            <person name="Warren W."/>
            <person name="Chinwalla A."/>
            <person name="Mardis E.R."/>
            <person name="Wilson R.K."/>
        </authorList>
    </citation>
    <scope>NUCLEOTIDE SEQUENCE [LARGE SCALE GENOMIC DNA]</scope>
    <source>
        <strain evidence="2">ATCC 35185</strain>
        <strain evidence="3">ATCC 35185 / DSM 20758 / VPI D19B-28</strain>
    </source>
</reference>
<dbReference type="KEGG" id="ssg:Selsp_0186"/>
<protein>
    <recommendedName>
        <fullName evidence="5">TFIIB-type zinc ribbon-containing protein</fullName>
    </recommendedName>
</protein>